<evidence type="ECO:0000313" key="8">
    <source>
        <dbReference type="Proteomes" id="UP000694941"/>
    </source>
</evidence>
<feature type="transmembrane region" description="Helical" evidence="6">
    <location>
        <begin position="315"/>
        <end position="335"/>
    </location>
</feature>
<dbReference type="GeneID" id="106478694"/>
<proteinExistence type="predicted"/>
<feature type="transmembrane region" description="Helical" evidence="6">
    <location>
        <begin position="341"/>
        <end position="359"/>
    </location>
</feature>
<organism evidence="8 10">
    <name type="scientific">Limulus polyphemus</name>
    <name type="common">Atlantic horseshoe crab</name>
    <dbReference type="NCBI Taxonomy" id="6850"/>
    <lineage>
        <taxon>Eukaryota</taxon>
        <taxon>Metazoa</taxon>
        <taxon>Ecdysozoa</taxon>
        <taxon>Arthropoda</taxon>
        <taxon>Chelicerata</taxon>
        <taxon>Merostomata</taxon>
        <taxon>Xiphosura</taxon>
        <taxon>Limulidae</taxon>
        <taxon>Limulus</taxon>
    </lineage>
</organism>
<feature type="transmembrane region" description="Helical" evidence="6">
    <location>
        <begin position="222"/>
        <end position="244"/>
    </location>
</feature>
<feature type="transmembrane region" description="Helical" evidence="6">
    <location>
        <begin position="256"/>
        <end position="277"/>
    </location>
</feature>
<evidence type="ECO:0000256" key="2">
    <source>
        <dbReference type="ARBA" id="ARBA00022692"/>
    </source>
</evidence>
<accession>A0ABM1S354</accession>
<comment type="subcellular location">
    <subcellularLocation>
        <location evidence="1">Membrane</location>
        <topology evidence="1">Multi-pass membrane protein</topology>
    </subcellularLocation>
</comment>
<keyword evidence="3 6" id="KW-1133">Transmembrane helix</keyword>
<feature type="transmembrane region" description="Helical" evidence="6">
    <location>
        <begin position="189"/>
        <end position="210"/>
    </location>
</feature>
<feature type="compositionally biased region" description="Basic and acidic residues" evidence="5">
    <location>
        <begin position="8"/>
        <end position="24"/>
    </location>
</feature>
<gene>
    <name evidence="9 10" type="primary">LOC106478694</name>
</gene>
<feature type="transmembrane region" description="Helical" evidence="6">
    <location>
        <begin position="283"/>
        <end position="303"/>
    </location>
</feature>
<name>A0ABM1S354_LIMPO</name>
<dbReference type="Pfam" id="PF00892">
    <property type="entry name" value="EamA"/>
    <property type="match status" value="2"/>
</dbReference>
<dbReference type="RefSeq" id="XP_022238059.1">
    <property type="nucleotide sequence ID" value="XM_022382351.1"/>
</dbReference>
<keyword evidence="4 6" id="KW-0472">Membrane</keyword>
<evidence type="ECO:0000313" key="10">
    <source>
        <dbReference type="RefSeq" id="XP_022238059.1"/>
    </source>
</evidence>
<keyword evidence="2 6" id="KW-0812">Transmembrane</keyword>
<feature type="transmembrane region" description="Helical" evidence="6">
    <location>
        <begin position="163"/>
        <end position="182"/>
    </location>
</feature>
<dbReference type="SUPFAM" id="SSF103481">
    <property type="entry name" value="Multidrug resistance efflux transporter EmrE"/>
    <property type="match status" value="2"/>
</dbReference>
<dbReference type="PANTHER" id="PTHR22911:SF6">
    <property type="entry name" value="SOLUTE CARRIER FAMILY 35 MEMBER G1"/>
    <property type="match status" value="1"/>
</dbReference>
<keyword evidence="8" id="KW-1185">Reference proteome</keyword>
<dbReference type="Proteomes" id="UP000694941">
    <property type="component" value="Unplaced"/>
</dbReference>
<sequence>MSVLKRAVHSEESGSDSIRQDKCSESTNIQGDEDSDEIESEPNLRFDMDETSLVSRTRNRKKCFECGNKISLYKGLTYAFISCIFFSLCAVIVRYLQSVYPGELACFRFLGIFTFSLPLVINSHQNLFGNSKERFFLILRGILGSTSLFLRFIAFHYLPIAEASVIVFSVPVFVSVFARIFLKEPCGLFQVITVLLTMTGVLLITKLPIILQYSSIDIPPSIRLYGVGAALISTVFASGVYIVLRKMKKIHHSVILFNFGWVGVIVTALSTAAFGNFSWPPCGIGQFLGVALGLFSFLGQIFFTKALQIEQAGFVSIVRAAADIVFAFLWQVLFFKEIPDAWSISGAIIVSICVLLTSARKWFASLPPYSPLRKKLAFLIL</sequence>
<dbReference type="InterPro" id="IPR037185">
    <property type="entry name" value="EmrE-like"/>
</dbReference>
<dbReference type="InterPro" id="IPR000620">
    <property type="entry name" value="EamA_dom"/>
</dbReference>
<feature type="domain" description="EamA" evidence="7">
    <location>
        <begin position="225"/>
        <end position="358"/>
    </location>
</feature>
<evidence type="ECO:0000313" key="9">
    <source>
        <dbReference type="RefSeq" id="XP_013794710.1"/>
    </source>
</evidence>
<evidence type="ECO:0000259" key="7">
    <source>
        <dbReference type="Pfam" id="PF00892"/>
    </source>
</evidence>
<evidence type="ECO:0000256" key="6">
    <source>
        <dbReference type="SAM" id="Phobius"/>
    </source>
</evidence>
<feature type="transmembrane region" description="Helical" evidence="6">
    <location>
        <begin position="102"/>
        <end position="123"/>
    </location>
</feature>
<feature type="transmembrane region" description="Helical" evidence="6">
    <location>
        <begin position="76"/>
        <end position="96"/>
    </location>
</feature>
<dbReference type="PANTHER" id="PTHR22911">
    <property type="entry name" value="ACYL-MALONYL CONDENSING ENZYME-RELATED"/>
    <property type="match status" value="1"/>
</dbReference>
<evidence type="ECO:0000256" key="4">
    <source>
        <dbReference type="ARBA" id="ARBA00023136"/>
    </source>
</evidence>
<evidence type="ECO:0000256" key="1">
    <source>
        <dbReference type="ARBA" id="ARBA00004141"/>
    </source>
</evidence>
<feature type="domain" description="EamA" evidence="7">
    <location>
        <begin position="74"/>
        <end position="205"/>
    </location>
</feature>
<dbReference type="RefSeq" id="XP_013794710.1">
    <property type="nucleotide sequence ID" value="XM_013939256.2"/>
</dbReference>
<feature type="transmembrane region" description="Helical" evidence="6">
    <location>
        <begin position="135"/>
        <end position="157"/>
    </location>
</feature>
<evidence type="ECO:0000256" key="3">
    <source>
        <dbReference type="ARBA" id="ARBA00022989"/>
    </source>
</evidence>
<evidence type="ECO:0000256" key="5">
    <source>
        <dbReference type="SAM" id="MobiDB-lite"/>
    </source>
</evidence>
<protein>
    <submittedName>
        <fullName evidence="9 10">Solute carrier family 35 member G1-like</fullName>
    </submittedName>
</protein>
<feature type="region of interest" description="Disordered" evidence="5">
    <location>
        <begin position="1"/>
        <end position="37"/>
    </location>
</feature>
<reference evidence="9 10" key="1">
    <citation type="submission" date="2025-05" db="UniProtKB">
        <authorList>
            <consortium name="RefSeq"/>
        </authorList>
    </citation>
    <scope>IDENTIFICATION</scope>
    <source>
        <tissue evidence="9 10">Muscle</tissue>
    </source>
</reference>